<feature type="region of interest" description="Disordered" evidence="1">
    <location>
        <begin position="40"/>
        <end position="65"/>
    </location>
</feature>
<evidence type="ECO:0000259" key="2">
    <source>
        <dbReference type="Pfam" id="PF19259"/>
    </source>
</evidence>
<proteinExistence type="predicted"/>
<name>A0A2N9HHQ1_FAGSY</name>
<accession>A0A2N9HHQ1</accession>
<feature type="region of interest" description="Disordered" evidence="1">
    <location>
        <begin position="154"/>
        <end position="232"/>
    </location>
</feature>
<reference evidence="3" key="1">
    <citation type="submission" date="2018-02" db="EMBL/GenBank/DDBJ databases">
        <authorList>
            <person name="Cohen D.B."/>
            <person name="Kent A.D."/>
        </authorList>
    </citation>
    <scope>NUCLEOTIDE SEQUENCE</scope>
</reference>
<evidence type="ECO:0000256" key="1">
    <source>
        <dbReference type="SAM" id="MobiDB-lite"/>
    </source>
</evidence>
<protein>
    <recommendedName>
        <fullName evidence="2">Ty3 transposon capsid-like protein domain-containing protein</fullName>
    </recommendedName>
</protein>
<evidence type="ECO:0000313" key="3">
    <source>
        <dbReference type="EMBL" id="SPD11221.1"/>
    </source>
</evidence>
<dbReference type="InterPro" id="IPR045358">
    <property type="entry name" value="Ty3_capsid"/>
</dbReference>
<dbReference type="Pfam" id="PF19259">
    <property type="entry name" value="Ty3_capsid"/>
    <property type="match status" value="1"/>
</dbReference>
<feature type="compositionally biased region" description="Low complexity" evidence="1">
    <location>
        <begin position="154"/>
        <end position="168"/>
    </location>
</feature>
<feature type="domain" description="Ty3 transposon capsid-like protein" evidence="2">
    <location>
        <begin position="261"/>
        <end position="386"/>
    </location>
</feature>
<sequence>MESNFGEFKATFSGFQGTLSGFQLAFSGLQAMMEERLPKPAEPNVNQASSSTRVQGNLGDQMPRAPREIHGVPLGAEMGNAMPMRPMNQDLRAQANQPRVEVQMGEGHFDAPYEEPWLGMRQGRQQGQQGQQAQLEPILGDFGDFDCRIIASKAAGQQGQQAQPQRRASQAKEPRNAPWPQGDVVEPWYDHGGGKGNWGRARNYQGPQDRDPYGKNQDPLQRQQGRQAREPRAMELEFPRFKGGDPTSWMFRAIQYFEYYQVHDASKVMHASYHLDDDALIWFQSCEHDLGCWDNFARAMQLRFGPPSYDDPMGLLIKLKHVNSIEEYKGLFESLSNRIRNLSSMHKLSCFMSGLKDEVRLAIKMQGPRTLGEAYALAKIQEQYLANVKGSTRPSYEANKDNWEQYSSQEVAAQFVPKVVAQIDPKVATQLDPKVAIQFDPKVAAQLNPKVAAQMDPKVVDPKPTSAKPTNDGAKAHSQANYKKKKVLMLQVDEEEERVEWCEERRNTKEESINKDIQVPSRYWLIGRSPLMKKQLEDSSSIRPQQDHNLEDKVFRWGGNVKTPTIPHPWVCLP</sequence>
<dbReference type="EMBL" id="OIVN01003442">
    <property type="protein sequence ID" value="SPD11221.1"/>
    <property type="molecule type" value="Genomic_DNA"/>
</dbReference>
<feature type="compositionally biased region" description="Polar residues" evidence="1">
    <location>
        <begin position="44"/>
        <end position="55"/>
    </location>
</feature>
<dbReference type="AlphaFoldDB" id="A0A2N9HHQ1"/>
<organism evidence="3">
    <name type="scientific">Fagus sylvatica</name>
    <name type="common">Beechnut</name>
    <dbReference type="NCBI Taxonomy" id="28930"/>
    <lineage>
        <taxon>Eukaryota</taxon>
        <taxon>Viridiplantae</taxon>
        <taxon>Streptophyta</taxon>
        <taxon>Embryophyta</taxon>
        <taxon>Tracheophyta</taxon>
        <taxon>Spermatophyta</taxon>
        <taxon>Magnoliopsida</taxon>
        <taxon>eudicotyledons</taxon>
        <taxon>Gunneridae</taxon>
        <taxon>Pentapetalae</taxon>
        <taxon>rosids</taxon>
        <taxon>fabids</taxon>
        <taxon>Fagales</taxon>
        <taxon>Fagaceae</taxon>
        <taxon>Fagus</taxon>
    </lineage>
</organism>
<gene>
    <name evidence="3" type="ORF">FSB_LOCUS39103</name>
</gene>
<feature type="region of interest" description="Disordered" evidence="1">
    <location>
        <begin position="457"/>
        <end position="480"/>
    </location>
</feature>